<organism evidence="3 4">
    <name type="scientific">Adineta steineri</name>
    <dbReference type="NCBI Taxonomy" id="433720"/>
    <lineage>
        <taxon>Eukaryota</taxon>
        <taxon>Metazoa</taxon>
        <taxon>Spiralia</taxon>
        <taxon>Gnathifera</taxon>
        <taxon>Rotifera</taxon>
        <taxon>Eurotatoria</taxon>
        <taxon>Bdelloidea</taxon>
        <taxon>Adinetida</taxon>
        <taxon>Adinetidae</taxon>
        <taxon>Adineta</taxon>
    </lineage>
</organism>
<accession>A0A815ESW6</accession>
<feature type="coiled-coil region" evidence="1">
    <location>
        <begin position="261"/>
        <end position="288"/>
    </location>
</feature>
<dbReference type="AlphaFoldDB" id="A0A815ESW6"/>
<feature type="region of interest" description="Disordered" evidence="2">
    <location>
        <begin position="98"/>
        <end position="140"/>
    </location>
</feature>
<dbReference type="PANTHER" id="PTHR21301">
    <property type="entry name" value="REVERSE TRANSCRIPTASE"/>
    <property type="match status" value="1"/>
</dbReference>
<evidence type="ECO:0000256" key="2">
    <source>
        <dbReference type="SAM" id="MobiDB-lite"/>
    </source>
</evidence>
<evidence type="ECO:0000313" key="3">
    <source>
        <dbReference type="EMBL" id="CAF1316459.1"/>
    </source>
</evidence>
<keyword evidence="1" id="KW-0175">Coiled coil</keyword>
<protein>
    <submittedName>
        <fullName evidence="3">Uncharacterized protein</fullName>
    </submittedName>
</protein>
<name>A0A815ESW6_9BILA</name>
<evidence type="ECO:0000313" key="4">
    <source>
        <dbReference type="Proteomes" id="UP000663845"/>
    </source>
</evidence>
<comment type="caution">
    <text evidence="3">The sequence shown here is derived from an EMBL/GenBank/DDBJ whole genome shotgun (WGS) entry which is preliminary data.</text>
</comment>
<reference evidence="3" key="1">
    <citation type="submission" date="2021-02" db="EMBL/GenBank/DDBJ databases">
        <authorList>
            <person name="Nowell W R."/>
        </authorList>
    </citation>
    <scope>NUCLEOTIDE SEQUENCE</scope>
</reference>
<dbReference type="Proteomes" id="UP000663845">
    <property type="component" value="Unassembled WGS sequence"/>
</dbReference>
<dbReference type="PANTHER" id="PTHR21301:SF10">
    <property type="entry name" value="REVERSE TRANSCRIPTASE DOMAIN-CONTAINING PROTEIN"/>
    <property type="match status" value="1"/>
</dbReference>
<gene>
    <name evidence="3" type="ORF">JYZ213_LOCUS33152</name>
</gene>
<sequence length="1103" mass="131349">MASTTTKKSKSIVKTTTNENETMNDTFAILDDDNDALEYSTDILNQYFQSGHLNDYDNYDEVIINEQSLNDYLNMNDITTTQVDEVVLSQTFHNSLTTTDDHEQVQTSVLSDQPQQASSESCTNINTKKRKTTDDDDTDNTNTNLMFETWSIPSNLLITNKLFIQMANNVMELNKSLTMNDIHDITMLIYKNNALQIDRDITKAYFHAVQGTLREPELELNPVQRSVCPRQVQSFMLAKSKTTTSTTSFDVNDEQQRFSCSELLLERLQEMKEQMGIYEEQLDDKKQSLVDFTTQMNDIISSYIQQYCIIPLEMKRKLKMALLYYDFDTEILKRQYLQEKPNDYQLKIAQALYDTKRELEKSKRQLLELKEQVFYNKTLLLFNDSYEKLIQQKKLDLMIIKITEAEAKFYQNQQVFNNHMSTMWRNHRHLVRNQGMTTTLTNIIDKTLNKITDQWRGIYNYRIDYYLRNSYDTTHEKHIQKFAFSSFVIMDKNYKFTDKQIQLLNRGPTYVPPFQLSISTTIKTLNDKIKKEYEPLKQQLNNLFSNYSINKLIAMQINTKMFNEFKEMFSITIPMIYQERAIYERNLVQSIRSSLNKNHLILRRTADNTNTFYIGNRIDFELKANDYLLHSDAIEYITDTESNPQWRNEFQEMVNSMNKLLDQLKQNKSIDYDIYNRLVIDINKVQLASLYFLPDISKENEISLVPYIVKQQNPTTQIGLFLQQILRSFVDKVLESTTFRDDIDFIQKLNGYIKKQYRLTTQTIFCTIEITNFPTLDNHMNMIDIVGSFLHDYMGKNKLKLDIMTIRNLLYIYLNNNNFLYKNTIYKMKKGSPTSMPLSETLSNIYLFKWQNLIFDHLHKYNEFYGRHKNQIFFTWTDRTESELSDFLQIIKEKQSNVHFRKLIGFNVVYLNTFIENQQGLLYSRITHHPILPQFTLPYLVGHSKLGHSDWLQWTLIRSVCCCSLIEDFRRERIYLELSYLTNGYSLLFVENHVQNFFEYFHTPHLRYLNNQIQYNEFRLKWLDYIGMQYELTDQLQQFDNQGRLIHLHYLYEWGPRCKFNNKFHQLWSEYFHHHPLLSKEKLKILLTTKHEYSLNTLLGGLN</sequence>
<dbReference type="EMBL" id="CAJNOG010000617">
    <property type="protein sequence ID" value="CAF1316459.1"/>
    <property type="molecule type" value="Genomic_DNA"/>
</dbReference>
<evidence type="ECO:0000256" key="1">
    <source>
        <dbReference type="SAM" id="Coils"/>
    </source>
</evidence>
<proteinExistence type="predicted"/>
<feature type="compositionally biased region" description="Polar residues" evidence="2">
    <location>
        <begin position="105"/>
        <end position="122"/>
    </location>
</feature>